<gene>
    <name evidence="1" type="ORF">SteCoe_1743</name>
</gene>
<name>A0A1R2D1B3_9CILI</name>
<dbReference type="EMBL" id="MPUH01000018">
    <property type="protein sequence ID" value="OMJ95038.1"/>
    <property type="molecule type" value="Genomic_DNA"/>
</dbReference>
<evidence type="ECO:0008006" key="3">
    <source>
        <dbReference type="Google" id="ProtNLM"/>
    </source>
</evidence>
<dbReference type="Gene3D" id="2.60.120.260">
    <property type="entry name" value="Galactose-binding domain-like"/>
    <property type="match status" value="1"/>
</dbReference>
<evidence type="ECO:0000313" key="2">
    <source>
        <dbReference type="Proteomes" id="UP000187209"/>
    </source>
</evidence>
<accession>A0A1R2D1B3</accession>
<dbReference type="AlphaFoldDB" id="A0A1R2D1B3"/>
<keyword evidence="2" id="KW-1185">Reference proteome</keyword>
<evidence type="ECO:0000313" key="1">
    <source>
        <dbReference type="EMBL" id="OMJ95038.1"/>
    </source>
</evidence>
<organism evidence="1 2">
    <name type="scientific">Stentor coeruleus</name>
    <dbReference type="NCBI Taxonomy" id="5963"/>
    <lineage>
        <taxon>Eukaryota</taxon>
        <taxon>Sar</taxon>
        <taxon>Alveolata</taxon>
        <taxon>Ciliophora</taxon>
        <taxon>Postciliodesmatophora</taxon>
        <taxon>Heterotrichea</taxon>
        <taxon>Heterotrichida</taxon>
        <taxon>Stentoridae</taxon>
        <taxon>Stentor</taxon>
    </lineage>
</organism>
<dbReference type="Proteomes" id="UP000187209">
    <property type="component" value="Unassembled WGS sequence"/>
</dbReference>
<proteinExistence type="predicted"/>
<comment type="caution">
    <text evidence="1">The sequence shown here is derived from an EMBL/GenBank/DDBJ whole genome shotgun (WGS) entry which is preliminary data.</text>
</comment>
<reference evidence="1 2" key="1">
    <citation type="submission" date="2016-11" db="EMBL/GenBank/DDBJ databases">
        <title>The macronuclear genome of Stentor coeruleus: a giant cell with tiny introns.</title>
        <authorList>
            <person name="Slabodnick M."/>
            <person name="Ruby J.G."/>
            <person name="Reiff S.B."/>
            <person name="Swart E.C."/>
            <person name="Gosai S."/>
            <person name="Prabakaran S."/>
            <person name="Witkowska E."/>
            <person name="Larue G.E."/>
            <person name="Fisher S."/>
            <person name="Freeman R.M."/>
            <person name="Gunawardena J."/>
            <person name="Chu W."/>
            <person name="Stover N.A."/>
            <person name="Gregory B.D."/>
            <person name="Nowacki M."/>
            <person name="Derisi J."/>
            <person name="Roy S.W."/>
            <person name="Marshall W.F."/>
            <person name="Sood P."/>
        </authorList>
    </citation>
    <scope>NUCLEOTIDE SEQUENCE [LARGE SCALE GENOMIC DNA]</scope>
    <source>
        <strain evidence="1">WM001</strain>
    </source>
</reference>
<sequence length="156" mass="17558">MLFLLFLISACLGCLDFKAMNFTFYVQSSVYDYAVGPGLPNGGNAVLSECTYTGSNYWDKYQALVTTTKNSTFTRNFYIPGKSIYGLLKVFIDDYPYVYINDLFVSCFKKNRCCITQTCDVTEFLKPGLNVLVIEGVNSVGMACYRYDLKVSSILI</sequence>
<protein>
    <recommendedName>
        <fullName evidence="3">Fucolectin tachylectin-4 pentraxin-1 domain-containing protein</fullName>
    </recommendedName>
</protein>